<evidence type="ECO:0000259" key="3">
    <source>
        <dbReference type="Pfam" id="PF24501"/>
    </source>
</evidence>
<name>A0A183DW16_9BILA</name>
<dbReference type="GO" id="GO:0016020">
    <property type="term" value="C:membrane"/>
    <property type="evidence" value="ECO:0007669"/>
    <property type="project" value="TreeGrafter"/>
</dbReference>
<evidence type="ECO:0000256" key="1">
    <source>
        <dbReference type="SAM" id="Phobius"/>
    </source>
</evidence>
<evidence type="ECO:0000259" key="2">
    <source>
        <dbReference type="Pfam" id="PF24499"/>
    </source>
</evidence>
<keyword evidence="1" id="KW-0812">Transmembrane</keyword>
<reference evidence="4" key="1">
    <citation type="submission" date="2016-06" db="UniProtKB">
        <authorList>
            <consortium name="WormBaseParasite"/>
        </authorList>
    </citation>
    <scope>IDENTIFICATION</scope>
</reference>
<sequence length="312" mass="34860">LSMLLQPGMSVRVRVGFLPSDYALRSSLLLIRNNLTVLEPVVLYGRGARMDMQVEGRGLTHKLFTTLTVKRSFTVVNSGEVAFTVVNMSINNVACENRGFRILNCHPFRLTPNETHILDVAYTPDFLMTWNEAALQFYMHMNGTSWLFPIGASIPRHMLAKCHSALPRPPFESLMYYSCVSALIFCFVCVIACAYLEGDRTVTCALRQQYSQMGQIFDLNVMNRRLLHENDDDGGGDDNDDCATLPIKPTKARQTRTLVKCHGEPAPYAVKTPVTGAKSLSPLASDSCNSTANTVIKRYGYKRYEIVLLAET</sequence>
<dbReference type="AlphaFoldDB" id="A0A183DW16"/>
<keyword evidence="1" id="KW-0472">Membrane</keyword>
<protein>
    <submittedName>
        <fullName evidence="4">TMEM131_like domain-containing protein</fullName>
    </submittedName>
</protein>
<proteinExistence type="predicted"/>
<accession>A0A183DW16</accession>
<feature type="domain" description="TMEM131L fourth Ig-like" evidence="2">
    <location>
        <begin position="1"/>
        <end position="48"/>
    </location>
</feature>
<dbReference type="WBParaSite" id="GPUH_0001292101-mRNA-1">
    <property type="protein sequence ID" value="GPUH_0001292101-mRNA-1"/>
    <property type="gene ID" value="GPUH_0001292101"/>
</dbReference>
<dbReference type="Pfam" id="PF24501">
    <property type="entry name" value="Ig_TMEM131L_5"/>
    <property type="match status" value="1"/>
</dbReference>
<dbReference type="InterPro" id="IPR055437">
    <property type="entry name" value="TMEM131L_Ig_5"/>
</dbReference>
<dbReference type="InterPro" id="IPR055436">
    <property type="entry name" value="Ig_TMEM131L_4"/>
</dbReference>
<dbReference type="InterPro" id="IPR039877">
    <property type="entry name" value="TMEM131-like"/>
</dbReference>
<feature type="transmembrane region" description="Helical" evidence="1">
    <location>
        <begin position="174"/>
        <end position="196"/>
    </location>
</feature>
<dbReference type="Pfam" id="PF24499">
    <property type="entry name" value="Ig_TMEM131L_4"/>
    <property type="match status" value="1"/>
</dbReference>
<keyword evidence="1" id="KW-1133">Transmembrane helix</keyword>
<feature type="domain" description="TMEM131L fifth Ig-like" evidence="3">
    <location>
        <begin position="77"/>
        <end position="140"/>
    </location>
</feature>
<organism evidence="4">
    <name type="scientific">Gongylonema pulchrum</name>
    <dbReference type="NCBI Taxonomy" id="637853"/>
    <lineage>
        <taxon>Eukaryota</taxon>
        <taxon>Metazoa</taxon>
        <taxon>Ecdysozoa</taxon>
        <taxon>Nematoda</taxon>
        <taxon>Chromadorea</taxon>
        <taxon>Rhabditida</taxon>
        <taxon>Spirurina</taxon>
        <taxon>Spiruromorpha</taxon>
        <taxon>Spiruroidea</taxon>
        <taxon>Gongylonematidae</taxon>
        <taxon>Gongylonema</taxon>
    </lineage>
</organism>
<evidence type="ECO:0000313" key="4">
    <source>
        <dbReference type="WBParaSite" id="GPUH_0001292101-mRNA-1"/>
    </source>
</evidence>
<dbReference type="PANTHER" id="PTHR22050:SF0">
    <property type="entry name" value="TRANSMEMBRANE PROTEIN 131 HOMOLOG"/>
    <property type="match status" value="1"/>
</dbReference>
<dbReference type="PANTHER" id="PTHR22050">
    <property type="entry name" value="RW1 PROTEIN HOMOLOG"/>
    <property type="match status" value="1"/>
</dbReference>